<dbReference type="PANTHER" id="PTHR19971">
    <property type="entry name" value="SIGNAL-REGULATORY PROTEIN BETA"/>
    <property type="match status" value="1"/>
</dbReference>
<keyword evidence="6" id="KW-1185">Reference proteome</keyword>
<dbReference type="InterPro" id="IPR003599">
    <property type="entry name" value="Ig_sub"/>
</dbReference>
<name>A0ABM5BUH3_VICPA</name>
<evidence type="ECO:0000256" key="4">
    <source>
        <dbReference type="SAM" id="SignalP"/>
    </source>
</evidence>
<evidence type="ECO:0000259" key="5">
    <source>
        <dbReference type="PROSITE" id="PS50835"/>
    </source>
</evidence>
<keyword evidence="3" id="KW-0812">Transmembrane</keyword>
<dbReference type="InterPro" id="IPR036179">
    <property type="entry name" value="Ig-like_dom_sf"/>
</dbReference>
<dbReference type="InterPro" id="IPR051755">
    <property type="entry name" value="Ig-like_CS_Receptor"/>
</dbReference>
<keyword evidence="1" id="KW-1015">Disulfide bond</keyword>
<dbReference type="InterPro" id="IPR003597">
    <property type="entry name" value="Ig_C1-set"/>
</dbReference>
<dbReference type="RefSeq" id="XP_072800051.1">
    <property type="nucleotide sequence ID" value="XM_072943950.1"/>
</dbReference>
<dbReference type="SMART" id="SM00406">
    <property type="entry name" value="IGv"/>
    <property type="match status" value="1"/>
</dbReference>
<dbReference type="Proteomes" id="UP001652581">
    <property type="component" value="Chromosome 19"/>
</dbReference>
<evidence type="ECO:0000256" key="3">
    <source>
        <dbReference type="SAM" id="Phobius"/>
    </source>
</evidence>
<organism evidence="6 7">
    <name type="scientific">Vicugna pacos</name>
    <name type="common">Alpaca</name>
    <name type="synonym">Lama pacos</name>
    <dbReference type="NCBI Taxonomy" id="30538"/>
    <lineage>
        <taxon>Eukaryota</taxon>
        <taxon>Metazoa</taxon>
        <taxon>Chordata</taxon>
        <taxon>Craniata</taxon>
        <taxon>Vertebrata</taxon>
        <taxon>Euteleostomi</taxon>
        <taxon>Mammalia</taxon>
        <taxon>Eutheria</taxon>
        <taxon>Laurasiatheria</taxon>
        <taxon>Artiodactyla</taxon>
        <taxon>Tylopoda</taxon>
        <taxon>Camelidae</taxon>
        <taxon>Vicugna</taxon>
    </lineage>
</organism>
<keyword evidence="3" id="KW-1133">Transmembrane helix</keyword>
<dbReference type="Pfam" id="PF07654">
    <property type="entry name" value="C1-set"/>
    <property type="match status" value="2"/>
</dbReference>
<dbReference type="InterPro" id="IPR007110">
    <property type="entry name" value="Ig-like_dom"/>
</dbReference>
<feature type="domain" description="Ig-like" evidence="5">
    <location>
        <begin position="146"/>
        <end position="238"/>
    </location>
</feature>
<dbReference type="Pfam" id="PF07686">
    <property type="entry name" value="V-set"/>
    <property type="match status" value="1"/>
</dbReference>
<dbReference type="SMART" id="SM00409">
    <property type="entry name" value="IG"/>
    <property type="match status" value="2"/>
</dbReference>
<feature type="chain" id="PRO_5046339007" evidence="4">
    <location>
        <begin position="30"/>
        <end position="415"/>
    </location>
</feature>
<evidence type="ECO:0000256" key="1">
    <source>
        <dbReference type="ARBA" id="ARBA00023157"/>
    </source>
</evidence>
<feature type="domain" description="Ig-like" evidence="5">
    <location>
        <begin position="24"/>
        <end position="119"/>
    </location>
</feature>
<keyword evidence="2" id="KW-0325">Glycoprotein</keyword>
<dbReference type="SMART" id="SM00407">
    <property type="entry name" value="IGc1"/>
    <property type="match status" value="2"/>
</dbReference>
<dbReference type="InterPro" id="IPR013783">
    <property type="entry name" value="Ig-like_fold"/>
</dbReference>
<keyword evidence="3" id="KW-0472">Membrane</keyword>
<evidence type="ECO:0000313" key="7">
    <source>
        <dbReference type="RefSeq" id="XP_072800051.1"/>
    </source>
</evidence>
<evidence type="ECO:0000313" key="6">
    <source>
        <dbReference type="Proteomes" id="UP001652581"/>
    </source>
</evidence>
<evidence type="ECO:0000256" key="2">
    <source>
        <dbReference type="ARBA" id="ARBA00023180"/>
    </source>
</evidence>
<feature type="signal peptide" evidence="4">
    <location>
        <begin position="1"/>
        <end position="29"/>
    </location>
</feature>
<dbReference type="SUPFAM" id="SSF48726">
    <property type="entry name" value="Immunoglobulin"/>
    <property type="match status" value="3"/>
</dbReference>
<reference evidence="7" key="1">
    <citation type="submission" date="2025-08" db="UniProtKB">
        <authorList>
            <consortium name="RefSeq"/>
        </authorList>
    </citation>
    <scope>IDENTIFICATION</scope>
</reference>
<dbReference type="GeneID" id="102535661"/>
<proteinExistence type="predicted"/>
<dbReference type="PROSITE" id="PS50835">
    <property type="entry name" value="IG_LIKE"/>
    <property type="match status" value="3"/>
</dbReference>
<sequence length="415" mass="45468">MMPIPASLCCLPLLSMLLPLLLGPTGVAGQELQVIQPKMSVLAAAGETATLPCTTTSLLPVGPIKWFRGTGPGQELIYDYKGGHFPRVTNASDTTRRDNMDFSIRISHITPADAGVYYCVKFQRGFPGDVEYKSGPGTWVFVSAKPSVPEVSGPTKRASPGEAVNLTCRSTGFFPKHIQLKWFKNGVELPAHQTLIFLPGDASSYTIVSIALVTLDLSSLHSQVTCQVTHSELQRPLSGRVNISEFLQVVPTVNISAHGVPSLQVTILTCHVQRFYPEVIQIIWQERNRRFKSYEAFAPTKNPDGTFSQDSHILVSTSEDKRLFTCQVWREDQTLVQTSVQLSELTEEQASLGATASSSLFGTLLLLGWKLFLLTTVSIIYVLRRTLPSRRTDPGGPLPMMSVASTPFFPATPAF</sequence>
<gene>
    <name evidence="7" type="primary">LOC102535661</name>
</gene>
<feature type="transmembrane region" description="Helical" evidence="3">
    <location>
        <begin position="360"/>
        <end position="383"/>
    </location>
</feature>
<protein>
    <submittedName>
        <fullName evidence="7">Signal-regulatory protein beta-1 isoform X1</fullName>
    </submittedName>
</protein>
<accession>A0ABM5BUH3</accession>
<feature type="domain" description="Ig-like" evidence="5">
    <location>
        <begin position="251"/>
        <end position="343"/>
    </location>
</feature>
<dbReference type="InterPro" id="IPR013106">
    <property type="entry name" value="Ig_V-set"/>
</dbReference>
<keyword evidence="4" id="KW-0732">Signal</keyword>
<dbReference type="Gene3D" id="2.60.40.10">
    <property type="entry name" value="Immunoglobulins"/>
    <property type="match status" value="3"/>
</dbReference>